<feature type="non-terminal residue" evidence="1">
    <location>
        <position position="226"/>
    </location>
</feature>
<keyword evidence="2" id="KW-1185">Reference proteome</keyword>
<gene>
    <name evidence="1" type="ORF">IWW38_004375</name>
</gene>
<reference evidence="1" key="1">
    <citation type="submission" date="2022-07" db="EMBL/GenBank/DDBJ databases">
        <title>Phylogenomic reconstructions and comparative analyses of Kickxellomycotina fungi.</title>
        <authorList>
            <person name="Reynolds N.K."/>
            <person name="Stajich J.E."/>
            <person name="Barry K."/>
            <person name="Grigoriev I.V."/>
            <person name="Crous P."/>
            <person name="Smith M.E."/>
        </authorList>
    </citation>
    <scope>NUCLEOTIDE SEQUENCE</scope>
    <source>
        <strain evidence="1">CBS 190363</strain>
    </source>
</reference>
<protein>
    <submittedName>
        <fullName evidence="1">Uncharacterized protein</fullName>
    </submittedName>
</protein>
<sequence length="226" mass="24114">MHAGARIGNNTVRVGYGKGESHASGDAQAMQPTRALWIGNIAAAASPDSLATVFQQFGSIESARVLNHKNCGFINFVRLEDAVRAKQAMNGKSIDGSVVRIGYAKVPAAKNESSLKLRNPVPSQAPLTASGQRAEDDAITGTTPRGLGSEMVLEPGVALAVDEDLVAFSYATQLPSCDAGETPLSQARLRDIRKQLEQQPSINQAEFDNLVREIMPYAVDLCSDYV</sequence>
<evidence type="ECO:0000313" key="2">
    <source>
        <dbReference type="Proteomes" id="UP001139981"/>
    </source>
</evidence>
<proteinExistence type="predicted"/>
<dbReference type="Proteomes" id="UP001139981">
    <property type="component" value="Unassembled WGS sequence"/>
</dbReference>
<comment type="caution">
    <text evidence="1">The sequence shown here is derived from an EMBL/GenBank/DDBJ whole genome shotgun (WGS) entry which is preliminary data.</text>
</comment>
<evidence type="ECO:0000313" key="1">
    <source>
        <dbReference type="EMBL" id="KAJ2890000.1"/>
    </source>
</evidence>
<dbReference type="EMBL" id="JANBVB010001556">
    <property type="protein sequence ID" value="KAJ2890000.1"/>
    <property type="molecule type" value="Genomic_DNA"/>
</dbReference>
<organism evidence="1 2">
    <name type="scientific">Coemansia aciculifera</name>
    <dbReference type="NCBI Taxonomy" id="417176"/>
    <lineage>
        <taxon>Eukaryota</taxon>
        <taxon>Fungi</taxon>
        <taxon>Fungi incertae sedis</taxon>
        <taxon>Zoopagomycota</taxon>
        <taxon>Kickxellomycotina</taxon>
        <taxon>Kickxellomycetes</taxon>
        <taxon>Kickxellales</taxon>
        <taxon>Kickxellaceae</taxon>
        <taxon>Coemansia</taxon>
    </lineage>
</organism>
<name>A0ACC1LY14_9FUNG</name>
<accession>A0ACC1LY14</accession>